<dbReference type="Pfam" id="PF08700">
    <property type="entry name" value="VPS51_Exo84_N"/>
    <property type="match status" value="1"/>
</dbReference>
<comment type="subunit">
    <text evidence="2">Component of the Golgi-associated retrograde protein (GARP) complex.</text>
</comment>
<evidence type="ECO:0000313" key="4">
    <source>
        <dbReference type="EMBL" id="CUG07576.1"/>
    </source>
</evidence>
<comment type="similarity">
    <text evidence="1 2">Belongs to the VPS51 family.</text>
</comment>
<feature type="region of interest" description="Disordered" evidence="3">
    <location>
        <begin position="21"/>
        <end position="44"/>
    </location>
</feature>
<dbReference type="PANTHER" id="PTHR15954">
    <property type="entry name" value="VACUOLAR PROTEIN SORTING-ASSOCIATED PROTEIN 51 HOMOLOG"/>
    <property type="match status" value="1"/>
</dbReference>
<dbReference type="GO" id="GO:0016020">
    <property type="term" value="C:membrane"/>
    <property type="evidence" value="ECO:0007669"/>
    <property type="project" value="TreeGrafter"/>
</dbReference>
<comment type="subcellular location">
    <subcellularLocation>
        <location evidence="2">Golgi apparatus</location>
        <location evidence="2">trans-Golgi network</location>
    </subcellularLocation>
</comment>
<dbReference type="GO" id="GO:0000938">
    <property type="term" value="C:GARP complex"/>
    <property type="evidence" value="ECO:0007669"/>
    <property type="project" value="UniProtKB-UniRule"/>
</dbReference>
<dbReference type="GO" id="GO:1990745">
    <property type="term" value="C:EARP complex"/>
    <property type="evidence" value="ECO:0007669"/>
    <property type="project" value="TreeGrafter"/>
</dbReference>
<dbReference type="OrthoDB" id="203678at2759"/>
<keyword evidence="2" id="KW-0333">Golgi apparatus</keyword>
<dbReference type="GO" id="GO:0042147">
    <property type="term" value="P:retrograde transport, endosome to Golgi"/>
    <property type="evidence" value="ECO:0007669"/>
    <property type="project" value="UniProtKB-UniRule"/>
</dbReference>
<dbReference type="PANTHER" id="PTHR15954:SF4">
    <property type="entry name" value="VACUOLAR PROTEIN SORTING-ASSOCIATED PROTEIN 51 HOMOLOG"/>
    <property type="match status" value="1"/>
</dbReference>
<dbReference type="InterPro" id="IPR014812">
    <property type="entry name" value="Vps51"/>
</dbReference>
<evidence type="ECO:0000256" key="3">
    <source>
        <dbReference type="SAM" id="MobiDB-lite"/>
    </source>
</evidence>
<comment type="function">
    <text evidence="2">Acts as component of the GARP complex that is involved in retrograde transport from early and late endosomes to the trans-Golgi network (TGN).</text>
</comment>
<dbReference type="VEuPathDB" id="TriTrypDB:BSAL_73840"/>
<protein>
    <recommendedName>
        <fullName evidence="2">Vacuolar protein sorting-associated protein 51 homolog</fullName>
    </recommendedName>
</protein>
<organism evidence="4 5">
    <name type="scientific">Bodo saltans</name>
    <name type="common">Flagellated protozoan</name>
    <dbReference type="NCBI Taxonomy" id="75058"/>
    <lineage>
        <taxon>Eukaryota</taxon>
        <taxon>Discoba</taxon>
        <taxon>Euglenozoa</taxon>
        <taxon>Kinetoplastea</taxon>
        <taxon>Metakinetoplastina</taxon>
        <taxon>Eubodonida</taxon>
        <taxon>Bodonidae</taxon>
        <taxon>Bodo</taxon>
    </lineage>
</organism>
<dbReference type="GO" id="GO:0032456">
    <property type="term" value="P:endocytic recycling"/>
    <property type="evidence" value="ECO:0007669"/>
    <property type="project" value="TreeGrafter"/>
</dbReference>
<accession>A0A0S4IYD1</accession>
<proteinExistence type="inferred from homology"/>
<reference evidence="5" key="1">
    <citation type="submission" date="2015-09" db="EMBL/GenBank/DDBJ databases">
        <authorList>
            <consortium name="Pathogen Informatics"/>
        </authorList>
    </citation>
    <scope>NUCLEOTIDE SEQUENCE [LARGE SCALE GENOMIC DNA]</scope>
    <source>
        <strain evidence="5">Lake Konstanz</strain>
    </source>
</reference>
<dbReference type="Proteomes" id="UP000051952">
    <property type="component" value="Unassembled WGS sequence"/>
</dbReference>
<name>A0A0S4IYD1_BODSA</name>
<dbReference type="EMBL" id="CYKH01000631">
    <property type="protein sequence ID" value="CUG07576.1"/>
    <property type="molecule type" value="Genomic_DNA"/>
</dbReference>
<sequence length="731" mass="80076">MSGAALQDRRARIRNQMREFYQFEGTGSPGRQAAPKKSEGPADLDLDSEVFDVQKYTTNLLQRESLRGLVEADTELLRKVRSLDGELQDLVYKNYSKFISATDTIRQMKENVSDMDSKLKALSSNVSNIDSVSRTITDNLQTHRTKLEEMLVVNKMLRKVHFLLELPERLSRFIEMKNYHQAVKFWVAGDAVLSKYQHMTTFTKTRELCTAAALQLYKALEEAVSRVSILDPESLNSARKHIEDMRLLRSTSIFSNEGADDSFYDELRVSVLAVCKQHLATAVDEAIALLKPFTGPQDRAAISIDQQFHTASQRLQTVRNVCQLIKSAFSSYSISCEHSYDLVSQLEDADGDDHLHEHISREAPPLLDSTMHSTFFVLEQMLVRVVENLVACPFDAPTGSDAFSAAAVVFAERVENILSTDAKSLKVVHQAFRSIAAILGLPANYGLKSLSTMGSTIAVSVAEVLQTTLDNVTAPSSLLVAGLIGRLVPDVVVGDLSVTFQLDDATVNQSVRSTTKKLLQSYVAAKGDSLLPTTFGSGPRVSDEAVALAASIRNTATLHRAWFPQVDEGNVKHERTHSTASNSGVPAVEVVKKEHAPSVNGATIIQSLRTGRKSHQQIGSDTDRSLSKATAILTTAPSPLEGTALTEALLTHIAKGYQEKLRATQAVPQSLLQCIHCDLAYLLVAFHSLAVQKEQLITSLIQEALFSAVDRSSGSQPLTADEVVAAVAARR</sequence>
<dbReference type="GO" id="GO:0007041">
    <property type="term" value="P:lysosomal transport"/>
    <property type="evidence" value="ECO:0007669"/>
    <property type="project" value="TreeGrafter"/>
</dbReference>
<keyword evidence="2" id="KW-0653">Protein transport</keyword>
<dbReference type="GO" id="GO:0005829">
    <property type="term" value="C:cytosol"/>
    <property type="evidence" value="ECO:0007669"/>
    <property type="project" value="GOC"/>
</dbReference>
<evidence type="ECO:0000313" key="5">
    <source>
        <dbReference type="Proteomes" id="UP000051952"/>
    </source>
</evidence>
<evidence type="ECO:0000256" key="1">
    <source>
        <dbReference type="ARBA" id="ARBA00006080"/>
    </source>
</evidence>
<evidence type="ECO:0000256" key="2">
    <source>
        <dbReference type="RuleBase" id="RU368010"/>
    </source>
</evidence>
<dbReference type="GO" id="GO:0006869">
    <property type="term" value="P:lipid transport"/>
    <property type="evidence" value="ECO:0007669"/>
    <property type="project" value="UniProtKB-UniRule"/>
</dbReference>
<dbReference type="GO" id="GO:0048193">
    <property type="term" value="P:Golgi vesicle transport"/>
    <property type="evidence" value="ECO:0007669"/>
    <property type="project" value="TreeGrafter"/>
</dbReference>
<dbReference type="GO" id="GO:0015031">
    <property type="term" value="P:protein transport"/>
    <property type="evidence" value="ECO:0007669"/>
    <property type="project" value="UniProtKB-UniRule"/>
</dbReference>
<keyword evidence="2" id="KW-0813">Transport</keyword>
<gene>
    <name evidence="4" type="ORF">BSAL_73840</name>
</gene>
<dbReference type="GO" id="GO:0007030">
    <property type="term" value="P:Golgi organization"/>
    <property type="evidence" value="ECO:0007669"/>
    <property type="project" value="UniProtKB-UniRule"/>
</dbReference>
<keyword evidence="2" id="KW-0445">Lipid transport</keyword>
<dbReference type="AlphaFoldDB" id="A0A0S4IYD1"/>
<keyword evidence="5" id="KW-1185">Reference proteome</keyword>